<gene>
    <name evidence="1" type="ORF">QLS65_14030</name>
</gene>
<reference evidence="1 2" key="1">
    <citation type="submission" date="2023-04" db="EMBL/GenBank/DDBJ databases">
        <title>Two novel species of Flavobacterium.</title>
        <authorList>
            <person name="Liu Q."/>
            <person name="Xin Y.-H."/>
        </authorList>
    </citation>
    <scope>NUCLEOTIDE SEQUENCE [LARGE SCALE GENOMIC DNA]</scope>
    <source>
        <strain evidence="1 2">LB1P51</strain>
    </source>
</reference>
<dbReference type="EMBL" id="JASCRZ010000007">
    <property type="protein sequence ID" value="MDI5896011.1"/>
    <property type="molecule type" value="Genomic_DNA"/>
</dbReference>
<evidence type="ECO:0000313" key="1">
    <source>
        <dbReference type="EMBL" id="MDI5896011.1"/>
    </source>
</evidence>
<keyword evidence="2" id="KW-1185">Reference proteome</keyword>
<dbReference type="Proteomes" id="UP001243403">
    <property type="component" value="Unassembled WGS sequence"/>
</dbReference>
<name>A0ABT6VCP9_9FLAO</name>
<organism evidence="1 2">
    <name type="scientific">Flavobacterium algoritolerans</name>
    <dbReference type="NCBI Taxonomy" id="3041254"/>
    <lineage>
        <taxon>Bacteria</taxon>
        <taxon>Pseudomonadati</taxon>
        <taxon>Bacteroidota</taxon>
        <taxon>Flavobacteriia</taxon>
        <taxon>Flavobacteriales</taxon>
        <taxon>Flavobacteriaceae</taxon>
        <taxon>Flavobacterium</taxon>
    </lineage>
</organism>
<proteinExistence type="predicted"/>
<evidence type="ECO:0000313" key="2">
    <source>
        <dbReference type="Proteomes" id="UP001243403"/>
    </source>
</evidence>
<protein>
    <submittedName>
        <fullName evidence="1">Nucleoid-associated protein</fullName>
    </submittedName>
</protein>
<accession>A0ABT6VCP9</accession>
<comment type="caution">
    <text evidence="1">The sequence shown here is derived from an EMBL/GenBank/DDBJ whole genome shotgun (WGS) entry which is preliminary data.</text>
</comment>
<dbReference type="Pfam" id="PF04245">
    <property type="entry name" value="NA37"/>
    <property type="match status" value="1"/>
</dbReference>
<sequence>MKISIEHIKNLVIHYVGNKSRGEGVKFSQVETNFQNAEASILQQAKNAFSFDQFHEFFYTHNISLNPLYSFAETLFSDNERLIEVSQSIVSHLYDQSTHAKIKDGELYILYFKDCLVQDEITDAIGIFKSENKDFFLMVNQMPDGFEIETLQGMNINKLDKGCIIFNTNKENGYLVSVVDNTNKTNEAQYWINDFLHVRPRKDGFYNTQNAMSLCKKFISEELPAKFNISKTEQADYMNKSVDFFKEENVFEIEDFSKKVIDDSEISESFKSYKSRFEKEQGLEIADNFLISETATKKQSRIFKSVLKLDKNFHIYIHGDKELIEKGIDKGGKKFYKIYYKEES</sequence>
<dbReference type="RefSeq" id="WP_282718442.1">
    <property type="nucleotide sequence ID" value="NZ_JASCRZ010000007.1"/>
</dbReference>
<dbReference type="InterPro" id="IPR007358">
    <property type="entry name" value="Nucleoid_associated_NdpA"/>
</dbReference>